<evidence type="ECO:0000313" key="2">
    <source>
        <dbReference type="EMBL" id="BAL74062.1"/>
    </source>
</evidence>
<reference evidence="2 3" key="1">
    <citation type="journal article" date="2012" name="Microbes Environ.">
        <title>Complete genome sequence of Bradyrhizobium sp. S23321: insights into symbiosis evolution in soil oligotrophs.</title>
        <authorList>
            <person name="Okubo T."/>
            <person name="Tsukui T."/>
            <person name="Maita H."/>
            <person name="Okamoto S."/>
            <person name="Oshima K."/>
            <person name="Fujisawa T."/>
            <person name="Saito A."/>
            <person name="Futamata H."/>
            <person name="Hattori R."/>
            <person name="Shimomura Y."/>
            <person name="Haruta S."/>
            <person name="Morimoto S."/>
            <person name="Wang Y."/>
            <person name="Sakai Y."/>
            <person name="Hattori M."/>
            <person name="Aizawa S."/>
            <person name="Nagashima K.V.P."/>
            <person name="Masuda S."/>
            <person name="Hattori T."/>
            <person name="Yamashita A."/>
            <person name="Bao Z."/>
            <person name="Hayatsu M."/>
            <person name="Kajiya-Kanegae H."/>
            <person name="Yoshinaga I."/>
            <person name="Sakamoto K."/>
            <person name="Toyota K."/>
            <person name="Nakao M."/>
            <person name="Kohara M."/>
            <person name="Anda M."/>
            <person name="Niwa R."/>
            <person name="Jung-Hwan P."/>
            <person name="Sameshima-Saito R."/>
            <person name="Tokuda S."/>
            <person name="Yamamoto S."/>
            <person name="Yamamoto S."/>
            <person name="Yokoyama T."/>
            <person name="Akutsu T."/>
            <person name="Nakamura Y."/>
            <person name="Nakahira-Yanaka Y."/>
            <person name="Takada Hoshino Y."/>
            <person name="Hirakawa H."/>
            <person name="Mitsui H."/>
            <person name="Terasawa K."/>
            <person name="Itakura M."/>
            <person name="Sato S."/>
            <person name="Ikeda-Ohtsubo W."/>
            <person name="Sakakura N."/>
            <person name="Kaminuma E."/>
            <person name="Minamisawa K."/>
        </authorList>
    </citation>
    <scope>NUCLEOTIDE SEQUENCE [LARGE SCALE GENOMIC DNA]</scope>
    <source>
        <strain evidence="2 3">S23321</strain>
    </source>
</reference>
<feature type="compositionally biased region" description="Low complexity" evidence="1">
    <location>
        <begin position="59"/>
        <end position="70"/>
    </location>
</feature>
<gene>
    <name evidence="2" type="ORF">S23_08420</name>
</gene>
<protein>
    <submittedName>
        <fullName evidence="2">Uncharacterized protein</fullName>
    </submittedName>
</protein>
<organism evidence="2 3">
    <name type="scientific">Bradyrhizobium cosmicum</name>
    <dbReference type="NCBI Taxonomy" id="1404864"/>
    <lineage>
        <taxon>Bacteria</taxon>
        <taxon>Pseudomonadati</taxon>
        <taxon>Pseudomonadota</taxon>
        <taxon>Alphaproteobacteria</taxon>
        <taxon>Hyphomicrobiales</taxon>
        <taxon>Nitrobacteraceae</taxon>
        <taxon>Bradyrhizobium</taxon>
    </lineage>
</organism>
<dbReference type="Proteomes" id="UP000007886">
    <property type="component" value="Chromosome"/>
</dbReference>
<accession>A0AAI8Q9B3</accession>
<evidence type="ECO:0000313" key="3">
    <source>
        <dbReference type="Proteomes" id="UP000007886"/>
    </source>
</evidence>
<name>A0AAI8Q9B3_9BRAD</name>
<proteinExistence type="predicted"/>
<keyword evidence="3" id="KW-1185">Reference proteome</keyword>
<dbReference type="EMBL" id="AP012279">
    <property type="protein sequence ID" value="BAL74062.1"/>
    <property type="molecule type" value="Genomic_DNA"/>
</dbReference>
<dbReference type="RefSeq" id="WP_014439469.1">
    <property type="nucleotide sequence ID" value="NC_017082.1"/>
</dbReference>
<dbReference type="AlphaFoldDB" id="A0AAI8Q9B3"/>
<feature type="region of interest" description="Disordered" evidence="1">
    <location>
        <begin position="58"/>
        <end position="92"/>
    </location>
</feature>
<dbReference type="KEGG" id="brs:S23_08420"/>
<sequence>MDDKVENLRLYGHGNLLAAQLAPIGIEKVVPEHELHVENSVLTTTSGDDEIKMVFDLKSVSPPSGRSGSPRSRDGSHAVFGEEYNLGENATL</sequence>
<evidence type="ECO:0000256" key="1">
    <source>
        <dbReference type="SAM" id="MobiDB-lite"/>
    </source>
</evidence>